<name>A0AAE7NT50_9BRAD</name>
<protein>
    <submittedName>
        <fullName evidence="3">FAD-binding oxidoreductase</fullName>
    </submittedName>
</protein>
<gene>
    <name evidence="3" type="ORF">WN72_36840</name>
</gene>
<dbReference type="Pfam" id="PF01266">
    <property type="entry name" value="DAO"/>
    <property type="match status" value="1"/>
</dbReference>
<organism evidence="3 4">
    <name type="scientific">Bradyrhizobium arachidis</name>
    <dbReference type="NCBI Taxonomy" id="858423"/>
    <lineage>
        <taxon>Bacteria</taxon>
        <taxon>Pseudomonadati</taxon>
        <taxon>Pseudomonadota</taxon>
        <taxon>Alphaproteobacteria</taxon>
        <taxon>Hyphomicrobiales</taxon>
        <taxon>Nitrobacteraceae</taxon>
        <taxon>Bradyrhizobium</taxon>
    </lineage>
</organism>
<dbReference type="PANTHER" id="PTHR13847">
    <property type="entry name" value="SARCOSINE DEHYDROGENASE-RELATED"/>
    <property type="match status" value="1"/>
</dbReference>
<dbReference type="RefSeq" id="WP_092212470.1">
    <property type="nucleotide sequence ID" value="NZ_CP030050.1"/>
</dbReference>
<dbReference type="Gene3D" id="3.50.50.60">
    <property type="entry name" value="FAD/NAD(P)-binding domain"/>
    <property type="match status" value="2"/>
</dbReference>
<dbReference type="InterPro" id="IPR006076">
    <property type="entry name" value="FAD-dep_OxRdtase"/>
</dbReference>
<dbReference type="EMBL" id="CP030050">
    <property type="protein sequence ID" value="QOZ71232.1"/>
    <property type="molecule type" value="Genomic_DNA"/>
</dbReference>
<dbReference type="InterPro" id="IPR036188">
    <property type="entry name" value="FAD/NAD-bd_sf"/>
</dbReference>
<dbReference type="GO" id="GO:0005737">
    <property type="term" value="C:cytoplasm"/>
    <property type="evidence" value="ECO:0007669"/>
    <property type="project" value="TreeGrafter"/>
</dbReference>
<feature type="domain" description="FAD dependent oxidoreductase" evidence="2">
    <location>
        <begin position="2"/>
        <end position="337"/>
    </location>
</feature>
<dbReference type="SUPFAM" id="SSF51905">
    <property type="entry name" value="FAD/NAD(P)-binding domain"/>
    <property type="match status" value="1"/>
</dbReference>
<dbReference type="GO" id="GO:0016491">
    <property type="term" value="F:oxidoreductase activity"/>
    <property type="evidence" value="ECO:0007669"/>
    <property type="project" value="UniProtKB-KW"/>
</dbReference>
<dbReference type="Gene3D" id="3.30.9.10">
    <property type="entry name" value="D-Amino Acid Oxidase, subunit A, domain 2"/>
    <property type="match status" value="1"/>
</dbReference>
<proteinExistence type="predicted"/>
<dbReference type="Proteomes" id="UP000594015">
    <property type="component" value="Chromosome"/>
</dbReference>
<evidence type="ECO:0000259" key="2">
    <source>
        <dbReference type="Pfam" id="PF01266"/>
    </source>
</evidence>
<keyword evidence="1" id="KW-0560">Oxidoreductase</keyword>
<accession>A0AAE7NT50</accession>
<dbReference type="AlphaFoldDB" id="A0AAE7NT50"/>
<dbReference type="KEGG" id="barh:WN72_36840"/>
<evidence type="ECO:0000313" key="4">
    <source>
        <dbReference type="Proteomes" id="UP000594015"/>
    </source>
</evidence>
<dbReference type="PANTHER" id="PTHR13847:SF150">
    <property type="entry name" value="OXIDOREDUCTASE TDA3-RELATED"/>
    <property type="match status" value="1"/>
</dbReference>
<evidence type="ECO:0000313" key="3">
    <source>
        <dbReference type="EMBL" id="QOZ71232.1"/>
    </source>
</evidence>
<evidence type="ECO:0000256" key="1">
    <source>
        <dbReference type="ARBA" id="ARBA00023002"/>
    </source>
</evidence>
<reference evidence="3 4" key="1">
    <citation type="submission" date="2018-06" db="EMBL/GenBank/DDBJ databases">
        <title>Comparative genomics of Bradyrhizobium nodulating Arachidis hypogaea.</title>
        <authorList>
            <person name="Li Y."/>
        </authorList>
    </citation>
    <scope>NUCLEOTIDE SEQUENCE [LARGE SCALE GENOMIC DNA]</scope>
    <source>
        <strain evidence="3 4">CCBAU 051107</strain>
    </source>
</reference>
<sequence>MRVVICGGGVIGACTAYFLRQLGIGVIVVERTEVAAAASGKAGGFLARDWCAGSPLDALARRSFALHAQLPDEIAGDWGYRPMNAYSGFVASVGDARRTAPSALSWLSDGVVIAQRIGTPQTTAIVHPHKFTSAVMNAALAQGAELRLGRITGIVRDADGTRATGVAVDGDIIAADAVVIAMGPWSLLAAQWMSLPAVYGQRSPSIVYDLGPNVPADALFLEHDDGGGAVSIEVFPRADGSTHIVALSDIAPLPLDPAAVTPDSDAIARLQAMSERLSPLFTPAKIIAQQACFRPVTQDGLPLIGRVPQSEGLYVATGHNVWGILNAPATGEAMAQLIAKGATRDVDLAPFDPARLPPLDPSLLQAR</sequence>